<protein>
    <recommendedName>
        <fullName evidence="3">Knr4/Smi1-like domain-containing protein</fullName>
    </recommendedName>
</protein>
<dbReference type="EMBL" id="JBITYG010000012">
    <property type="protein sequence ID" value="MFI9105430.1"/>
    <property type="molecule type" value="Genomic_DNA"/>
</dbReference>
<proteinExistence type="predicted"/>
<evidence type="ECO:0008006" key="3">
    <source>
        <dbReference type="Google" id="ProtNLM"/>
    </source>
</evidence>
<dbReference type="Proteomes" id="UP001614394">
    <property type="component" value="Unassembled WGS sequence"/>
</dbReference>
<sequence length="159" mass="17833">MLVQAAMDALASFCASKKTLHLVINKVPPEKLKKLSDEELPPSYLRFLSVWGTFHVSCGTPFAEEGHECLKLFEADQLGSAALDDAWGDAGEVAIAFQYINDDAVDDFYCFNPTIDLGDGEYAVGRAHHDEPLAWDHVGFEEHLAYRIEEFMEQYAEEE</sequence>
<evidence type="ECO:0000313" key="1">
    <source>
        <dbReference type="EMBL" id="MFI9105430.1"/>
    </source>
</evidence>
<accession>A0ABW8CG45</accession>
<organism evidence="1 2">
    <name type="scientific">Streptomyces fildesensis</name>
    <dbReference type="NCBI Taxonomy" id="375757"/>
    <lineage>
        <taxon>Bacteria</taxon>
        <taxon>Bacillati</taxon>
        <taxon>Actinomycetota</taxon>
        <taxon>Actinomycetes</taxon>
        <taxon>Kitasatosporales</taxon>
        <taxon>Streptomycetaceae</taxon>
        <taxon>Streptomyces</taxon>
    </lineage>
</organism>
<dbReference type="InterPro" id="IPR037883">
    <property type="entry name" value="Knr4/Smi1-like_sf"/>
</dbReference>
<reference evidence="1 2" key="1">
    <citation type="submission" date="2024-10" db="EMBL/GenBank/DDBJ databases">
        <title>The Natural Products Discovery Center: Release of the First 8490 Sequenced Strains for Exploring Actinobacteria Biosynthetic Diversity.</title>
        <authorList>
            <person name="Kalkreuter E."/>
            <person name="Kautsar S.A."/>
            <person name="Yang D."/>
            <person name="Bader C.D."/>
            <person name="Teijaro C.N."/>
            <person name="Fluegel L."/>
            <person name="Davis C.M."/>
            <person name="Simpson J.R."/>
            <person name="Lauterbach L."/>
            <person name="Steele A.D."/>
            <person name="Gui C."/>
            <person name="Meng S."/>
            <person name="Li G."/>
            <person name="Viehrig K."/>
            <person name="Ye F."/>
            <person name="Su P."/>
            <person name="Kiefer A.F."/>
            <person name="Nichols A."/>
            <person name="Cepeda A.J."/>
            <person name="Yan W."/>
            <person name="Fan B."/>
            <person name="Jiang Y."/>
            <person name="Adhikari A."/>
            <person name="Zheng C.-J."/>
            <person name="Schuster L."/>
            <person name="Cowan T.M."/>
            <person name="Smanski M.J."/>
            <person name="Chevrette M.G."/>
            <person name="De Carvalho L.P.S."/>
            <person name="Shen B."/>
        </authorList>
    </citation>
    <scope>NUCLEOTIDE SEQUENCE [LARGE SCALE GENOMIC DNA]</scope>
    <source>
        <strain evidence="1 2">NPDC053399</strain>
    </source>
</reference>
<gene>
    <name evidence="1" type="ORF">ACIGXA_33470</name>
</gene>
<evidence type="ECO:0000313" key="2">
    <source>
        <dbReference type="Proteomes" id="UP001614394"/>
    </source>
</evidence>
<dbReference type="SUPFAM" id="SSF160631">
    <property type="entry name" value="SMI1/KNR4-like"/>
    <property type="match status" value="1"/>
</dbReference>
<comment type="caution">
    <text evidence="1">The sequence shown here is derived from an EMBL/GenBank/DDBJ whole genome shotgun (WGS) entry which is preliminary data.</text>
</comment>
<name>A0ABW8CG45_9ACTN</name>
<dbReference type="RefSeq" id="WP_399656113.1">
    <property type="nucleotide sequence ID" value="NZ_JBITYG010000012.1"/>
</dbReference>
<keyword evidence="2" id="KW-1185">Reference proteome</keyword>